<accession>L0R5G1</accession>
<gene>
    <name evidence="1" type="ORF">DEMABW1_80151</name>
    <name evidence="2" type="ORF">MTBBW1_80151</name>
</gene>
<dbReference type="Proteomes" id="UP000191931">
    <property type="component" value="Unassembled WGS sequence"/>
</dbReference>
<dbReference type="STRING" id="1246637.MTBBW1_80151"/>
<evidence type="ECO:0000313" key="1">
    <source>
        <dbReference type="EMBL" id="CCO06757.1"/>
    </source>
</evidence>
<sequence>MNRVNGKFRYYLNGMDWVMAGLDALNKRNAGIGNHSQIVIEIAGTMKQELLLKWLDLAMKSSFLFRGELSGHGILPRSGDGKNHLSILLRFIFKVWICVIPIKWNDSFVSVAAFLFRKIR</sequence>
<reference evidence="1" key="1">
    <citation type="submission" date="2012-10" db="EMBL/GenBank/DDBJ databases">
        <authorList>
            <person name="Lefevre C."/>
        </authorList>
    </citation>
    <scope>NUCLEOTIDE SEQUENCE</scope>
    <source>
        <strain evidence="1">BW-1</strain>
    </source>
</reference>
<keyword evidence="3" id="KW-1185">Reference proteome</keyword>
<proteinExistence type="predicted"/>
<dbReference type="RefSeq" id="WP_139786627.1">
    <property type="nucleotide sequence ID" value="NZ_LT828540.1"/>
</dbReference>
<evidence type="ECO:0000313" key="3">
    <source>
        <dbReference type="Proteomes" id="UP000191931"/>
    </source>
</evidence>
<evidence type="ECO:0000313" key="2">
    <source>
        <dbReference type="EMBL" id="SLM32808.1"/>
    </source>
</evidence>
<name>L0R5G1_9BACT</name>
<protein>
    <submittedName>
        <fullName evidence="1">Uncharacterized protein</fullName>
    </submittedName>
</protein>
<dbReference type="EMBL" id="FWEV01000325">
    <property type="protein sequence ID" value="SLM32808.1"/>
    <property type="molecule type" value="Genomic_DNA"/>
</dbReference>
<reference evidence="1" key="2">
    <citation type="submission" date="2012-12" db="EMBL/GenBank/DDBJ databases">
        <title>Region harboring genes involved in magnetosome formation of Candidatus Desulfamplus magnetosmortis.</title>
        <authorList>
            <person name="Lefevre C.T."/>
            <person name="Bazylinski D.A."/>
        </authorList>
    </citation>
    <scope>NUCLEOTIDE SEQUENCE</scope>
    <source>
        <strain evidence="1">BW-1</strain>
    </source>
</reference>
<organism evidence="1">
    <name type="scientific">Desulfamplus magnetovallimortis</name>
    <dbReference type="NCBI Taxonomy" id="1246637"/>
    <lineage>
        <taxon>Bacteria</taxon>
        <taxon>Pseudomonadati</taxon>
        <taxon>Thermodesulfobacteriota</taxon>
        <taxon>Desulfobacteria</taxon>
        <taxon>Desulfobacterales</taxon>
        <taxon>Desulfobacteraceae</taxon>
        <taxon>Desulfamplus</taxon>
    </lineage>
</organism>
<dbReference type="AlphaFoldDB" id="L0R5G1"/>
<reference evidence="2 3" key="3">
    <citation type="submission" date="2017-03" db="EMBL/GenBank/DDBJ databases">
        <authorList>
            <person name="Afonso C.L."/>
            <person name="Miller P.J."/>
            <person name="Scott M.A."/>
            <person name="Spackman E."/>
            <person name="Goraichik I."/>
            <person name="Dimitrov K.M."/>
            <person name="Suarez D.L."/>
            <person name="Swayne D.E."/>
        </authorList>
    </citation>
    <scope>NUCLEOTIDE SEQUENCE [LARGE SCALE GENOMIC DNA]</scope>
    <source>
        <strain evidence="2">PRJEB14757</strain>
    </source>
</reference>
<dbReference type="EMBL" id="HF547348">
    <property type="protein sequence ID" value="CCO06757.1"/>
    <property type="molecule type" value="Genomic_DNA"/>
</dbReference>